<sequence>MKNIANIYIILSFFMYISFCSIMYMIVKNRINLRFNKKLEKIRPAFKAEVLKQLNYVKSNEAISKMDIAYIREKLNKKSYNRVFNDTLEEFNKDKENHKYTKIYMENFEDIIIKSIKRYKRKDKTLKAYLAKLLGEYRISNYEISEFLLSCLNTKSMYLRVLSLESIAKIGNIKTFGSAIEYISKEGKYTNNKVFTDILNQFGNDKFSLDKYLISKFETFNEDVQKVIVDHFKNNKTEFAKYKLLNYLDKDISKEVNISIIRYFSSIKYEKAKDKIIELLNSKDWEYRAVCATALKNYKCEESKNALVKSINDKDWYVRYNSAMTILRFADYNLIYDLLLESDEYVKDILFYAMFVNNKISYDEYLRRSGKAEVEYQC</sequence>
<evidence type="ECO:0000313" key="2">
    <source>
        <dbReference type="EMBL" id="MBC6002693.1"/>
    </source>
</evidence>
<evidence type="ECO:0000256" key="1">
    <source>
        <dbReference type="SAM" id="Phobius"/>
    </source>
</evidence>
<evidence type="ECO:0000313" key="3">
    <source>
        <dbReference type="Proteomes" id="UP000611796"/>
    </source>
</evidence>
<keyword evidence="3" id="KW-1185">Reference proteome</keyword>
<dbReference type="EMBL" id="JACRWD010000001">
    <property type="protein sequence ID" value="MBC6002693.1"/>
    <property type="molecule type" value="Genomic_DNA"/>
</dbReference>
<organism evidence="2 3">
    <name type="scientific">Paeniclostridium hominis</name>
    <dbReference type="NCBI Taxonomy" id="2764329"/>
    <lineage>
        <taxon>Bacteria</taxon>
        <taxon>Bacillati</taxon>
        <taxon>Bacillota</taxon>
        <taxon>Clostridia</taxon>
        <taxon>Peptostreptococcales</taxon>
        <taxon>Peptostreptococcaceae</taxon>
        <taxon>Paeniclostridium</taxon>
    </lineage>
</organism>
<dbReference type="InterPro" id="IPR011989">
    <property type="entry name" value="ARM-like"/>
</dbReference>
<proteinExistence type="predicted"/>
<accession>A0ABR7K0R2</accession>
<feature type="transmembrane region" description="Helical" evidence="1">
    <location>
        <begin position="6"/>
        <end position="27"/>
    </location>
</feature>
<dbReference type="SUPFAM" id="SSF48371">
    <property type="entry name" value="ARM repeat"/>
    <property type="match status" value="1"/>
</dbReference>
<keyword evidence="1" id="KW-0472">Membrane</keyword>
<dbReference type="InterPro" id="IPR016024">
    <property type="entry name" value="ARM-type_fold"/>
</dbReference>
<dbReference type="Pfam" id="PF13646">
    <property type="entry name" value="HEAT_2"/>
    <property type="match status" value="1"/>
</dbReference>
<dbReference type="RefSeq" id="WP_187005084.1">
    <property type="nucleotide sequence ID" value="NZ_JACRWD010000001.1"/>
</dbReference>
<dbReference type="Proteomes" id="UP000611796">
    <property type="component" value="Unassembled WGS sequence"/>
</dbReference>
<protein>
    <submittedName>
        <fullName evidence="2">HEAT repeat domain-containing protein</fullName>
    </submittedName>
</protein>
<name>A0ABR7K0R2_9FIRM</name>
<comment type="caution">
    <text evidence="2">The sequence shown here is derived from an EMBL/GenBank/DDBJ whole genome shotgun (WGS) entry which is preliminary data.</text>
</comment>
<dbReference type="Gene3D" id="1.25.10.10">
    <property type="entry name" value="Leucine-rich Repeat Variant"/>
    <property type="match status" value="1"/>
</dbReference>
<gene>
    <name evidence="2" type="ORF">H8891_02680</name>
</gene>
<keyword evidence="1" id="KW-0812">Transmembrane</keyword>
<keyword evidence="1" id="KW-1133">Transmembrane helix</keyword>
<reference evidence="2 3" key="1">
    <citation type="submission" date="2020-08" db="EMBL/GenBank/DDBJ databases">
        <authorList>
            <person name="Liu C."/>
            <person name="Sun Q."/>
        </authorList>
    </citation>
    <scope>NUCLEOTIDE SEQUENCE [LARGE SCALE GENOMIC DNA]</scope>
    <source>
        <strain evidence="2 3">NSJ-45</strain>
    </source>
</reference>